<dbReference type="Gene3D" id="3.30.70.20">
    <property type="match status" value="1"/>
</dbReference>
<sequence length="77" mass="8407">MSTSLNIDWTACEGRDLCSELLPTRLGRDEWGYRLALAPQQGDGSNLTLAKSEESAAQDAVRLCPVRALRLTSAKMP</sequence>
<dbReference type="Pfam" id="PF13459">
    <property type="entry name" value="Fer4_15"/>
    <property type="match status" value="1"/>
</dbReference>
<dbReference type="OrthoDB" id="4741951at2"/>
<dbReference type="EMBL" id="QJVC01000027">
    <property type="protein sequence ID" value="PYI37178.1"/>
    <property type="molecule type" value="Genomic_DNA"/>
</dbReference>
<accession>A0A2V5IKI1</accession>
<evidence type="ECO:0000313" key="1">
    <source>
        <dbReference type="EMBL" id="PYI37178.1"/>
    </source>
</evidence>
<keyword evidence="2" id="KW-1185">Reference proteome</keyword>
<organism evidence="1 2">
    <name type="scientific">Arthrobacter psychrolactophilus</name>
    <dbReference type="NCBI Taxonomy" id="92442"/>
    <lineage>
        <taxon>Bacteria</taxon>
        <taxon>Bacillati</taxon>
        <taxon>Actinomycetota</taxon>
        <taxon>Actinomycetes</taxon>
        <taxon>Micrococcales</taxon>
        <taxon>Micrococcaceae</taxon>
        <taxon>Arthrobacter</taxon>
    </lineage>
</organism>
<protein>
    <submittedName>
        <fullName evidence="1">Ferredoxin</fullName>
    </submittedName>
</protein>
<dbReference type="AlphaFoldDB" id="A0A2V5IKI1"/>
<dbReference type="Proteomes" id="UP000247980">
    <property type="component" value="Unassembled WGS sequence"/>
</dbReference>
<gene>
    <name evidence="1" type="ORF">CVS30_16690</name>
</gene>
<comment type="caution">
    <text evidence="1">The sequence shown here is derived from an EMBL/GenBank/DDBJ whole genome shotgun (WGS) entry which is preliminary data.</text>
</comment>
<reference evidence="1 2" key="1">
    <citation type="submission" date="2018-05" db="EMBL/GenBank/DDBJ databases">
        <title>Genetic diversity of glacier-inhabiting Cryobacterium bacteria in China and description of Cryobacterium mengkeensis sp. nov. and Arthrobacter glacialis sp. nov.</title>
        <authorList>
            <person name="Liu Q."/>
            <person name="Xin Y.-H."/>
        </authorList>
    </citation>
    <scope>NUCLEOTIDE SEQUENCE [LARGE SCALE GENOMIC DNA]</scope>
    <source>
        <strain evidence="1 2">B7</strain>
    </source>
</reference>
<name>A0A2V5IKI1_9MICC</name>
<proteinExistence type="predicted"/>
<dbReference type="RefSeq" id="WP_110486683.1">
    <property type="nucleotide sequence ID" value="NZ_QJVC01000027.1"/>
</dbReference>
<evidence type="ECO:0000313" key="2">
    <source>
        <dbReference type="Proteomes" id="UP000247980"/>
    </source>
</evidence>